<dbReference type="InterPro" id="IPR011256">
    <property type="entry name" value="Reg_factor_effector_dom_sf"/>
</dbReference>
<protein>
    <submittedName>
        <fullName evidence="3">MerR family transcriptional regulator</fullName>
    </submittedName>
</protein>
<name>A0A6N4W788_9MYCO</name>
<dbReference type="EMBL" id="AP022620">
    <property type="protein sequence ID" value="BBZ75987.1"/>
    <property type="molecule type" value="Genomic_DNA"/>
</dbReference>
<dbReference type="InterPro" id="IPR000551">
    <property type="entry name" value="MerR-type_HTH_dom"/>
</dbReference>
<keyword evidence="4" id="KW-1185">Reference proteome</keyword>
<proteinExistence type="predicted"/>
<organism evidence="3 4">
    <name type="scientific">Mycolicibacterium anyangense</name>
    <dbReference type="NCBI Taxonomy" id="1431246"/>
    <lineage>
        <taxon>Bacteria</taxon>
        <taxon>Bacillati</taxon>
        <taxon>Actinomycetota</taxon>
        <taxon>Actinomycetes</taxon>
        <taxon>Mycobacteriales</taxon>
        <taxon>Mycobacteriaceae</taxon>
        <taxon>Mycolicibacterium</taxon>
    </lineage>
</organism>
<dbReference type="Pfam" id="PF06445">
    <property type="entry name" value="GyrI-like"/>
    <property type="match status" value="1"/>
</dbReference>
<dbReference type="PROSITE" id="PS50937">
    <property type="entry name" value="HTH_MERR_2"/>
    <property type="match status" value="1"/>
</dbReference>
<dbReference type="SUPFAM" id="SSF55136">
    <property type="entry name" value="Probable bacterial effector-binding domain"/>
    <property type="match status" value="1"/>
</dbReference>
<dbReference type="Proteomes" id="UP000467249">
    <property type="component" value="Chromosome"/>
</dbReference>
<reference evidence="3 4" key="1">
    <citation type="journal article" date="2019" name="Emerg. Microbes Infect.">
        <title>Comprehensive subspecies identification of 175 nontuberculous mycobacteria species based on 7547 genomic profiles.</title>
        <authorList>
            <person name="Matsumoto Y."/>
            <person name="Kinjo T."/>
            <person name="Motooka D."/>
            <person name="Nabeya D."/>
            <person name="Jung N."/>
            <person name="Uechi K."/>
            <person name="Horii T."/>
            <person name="Iida T."/>
            <person name="Fujita J."/>
            <person name="Nakamura S."/>
        </authorList>
    </citation>
    <scope>NUCLEOTIDE SEQUENCE [LARGE SCALE GENOMIC DNA]</scope>
    <source>
        <strain evidence="3 4">JCM 30275</strain>
    </source>
</reference>
<evidence type="ECO:0000313" key="3">
    <source>
        <dbReference type="EMBL" id="BBZ75987.1"/>
    </source>
</evidence>
<dbReference type="Pfam" id="PF13411">
    <property type="entry name" value="MerR_1"/>
    <property type="match status" value="1"/>
</dbReference>
<dbReference type="GO" id="GO:0003677">
    <property type="term" value="F:DNA binding"/>
    <property type="evidence" value="ECO:0007669"/>
    <property type="project" value="UniProtKB-KW"/>
</dbReference>
<dbReference type="InterPro" id="IPR029442">
    <property type="entry name" value="GyrI-like"/>
</dbReference>
<dbReference type="KEGG" id="many:MANY_13240"/>
<dbReference type="Gene3D" id="3.20.80.10">
    <property type="entry name" value="Regulatory factor, effector binding domain"/>
    <property type="match status" value="1"/>
</dbReference>
<dbReference type="SMART" id="SM00422">
    <property type="entry name" value="HTH_MERR"/>
    <property type="match status" value="1"/>
</dbReference>
<dbReference type="RefSeq" id="WP_163803522.1">
    <property type="nucleotide sequence ID" value="NZ_AP022620.1"/>
</dbReference>
<evidence type="ECO:0000259" key="2">
    <source>
        <dbReference type="PROSITE" id="PS50937"/>
    </source>
</evidence>
<dbReference type="SUPFAM" id="SSF46955">
    <property type="entry name" value="Putative DNA-binding domain"/>
    <property type="match status" value="1"/>
</dbReference>
<dbReference type="GO" id="GO:0003700">
    <property type="term" value="F:DNA-binding transcription factor activity"/>
    <property type="evidence" value="ECO:0007669"/>
    <property type="project" value="InterPro"/>
</dbReference>
<dbReference type="AlphaFoldDB" id="A0A6N4W788"/>
<dbReference type="InterPro" id="IPR010499">
    <property type="entry name" value="AraC_E-bd"/>
</dbReference>
<dbReference type="SMART" id="SM00871">
    <property type="entry name" value="AraC_E_bind"/>
    <property type="match status" value="1"/>
</dbReference>
<dbReference type="PANTHER" id="PTHR30204:SF97">
    <property type="entry name" value="MERR FAMILY REGULATORY PROTEIN"/>
    <property type="match status" value="1"/>
</dbReference>
<feature type="domain" description="HTH merR-type" evidence="2">
    <location>
        <begin position="1"/>
        <end position="71"/>
    </location>
</feature>
<dbReference type="InterPro" id="IPR047057">
    <property type="entry name" value="MerR_fam"/>
</dbReference>
<evidence type="ECO:0000256" key="1">
    <source>
        <dbReference type="ARBA" id="ARBA00023125"/>
    </source>
</evidence>
<dbReference type="InterPro" id="IPR009061">
    <property type="entry name" value="DNA-bd_dom_put_sf"/>
</dbReference>
<dbReference type="PANTHER" id="PTHR30204">
    <property type="entry name" value="REDOX-CYCLING DRUG-SENSING TRANSCRIPTIONAL ACTIVATOR SOXR"/>
    <property type="match status" value="1"/>
</dbReference>
<dbReference type="Gene3D" id="1.10.1660.10">
    <property type="match status" value="1"/>
</dbReference>
<evidence type="ECO:0000313" key="4">
    <source>
        <dbReference type="Proteomes" id="UP000467249"/>
    </source>
</evidence>
<gene>
    <name evidence="3" type="ORF">MANY_13240</name>
</gene>
<sequence length="270" mass="29892">MYSIGAFAKLGGVSVRMLRHYDRVGVLVPAEVAPATGRRSYHATQLPQLNQLVALKHLGFTLDQIRGLLAESVDPAKLRSMLRDRAAELETRVLRDAQTLDRLRARLRLIEIEAMAAISGVEIKQLAPQRVAALMQSVSSADDVDEFDVESLFEHVIAVMDAAGLDRAAPVSWRDDDPPTLRLYAGYLLPSGDVPGLVVQVLPAATVASVVRRGAVADMYEAHQTISHWAHVHGRIASVERGRWRELYLETNDADYSDWLVEVQLELDEP</sequence>
<accession>A0A6N4W788</accession>
<keyword evidence="1" id="KW-0238">DNA-binding</keyword>